<dbReference type="Proteomes" id="UP000027073">
    <property type="component" value="Unassembled WGS sequence"/>
</dbReference>
<proteinExistence type="predicted"/>
<dbReference type="AlphaFoldDB" id="A0A067NLL3"/>
<gene>
    <name evidence="1" type="ORF">PLEOSDRAFT_1090527</name>
</gene>
<dbReference type="InParanoid" id="A0A067NLL3"/>
<sequence>MQDLFSSLMVATVWKYDASGSFAFDRHLGWRGWREAQDAGCGMQDAGWLAPEMGSSRSVGEVEEKRSLALLS</sequence>
<name>A0A067NLL3_PLEO1</name>
<dbReference type="EMBL" id="KL198011">
    <property type="protein sequence ID" value="KDQ25002.1"/>
    <property type="molecule type" value="Genomic_DNA"/>
</dbReference>
<accession>A0A067NLL3</accession>
<dbReference type="VEuPathDB" id="FungiDB:PLEOSDRAFT_1090527"/>
<dbReference type="HOGENOM" id="CLU_2723254_0_0_1"/>
<protein>
    <submittedName>
        <fullName evidence="1">Uncharacterized protein</fullName>
    </submittedName>
</protein>
<organism evidence="1 2">
    <name type="scientific">Pleurotus ostreatus (strain PC15)</name>
    <name type="common">Oyster mushroom</name>
    <dbReference type="NCBI Taxonomy" id="1137138"/>
    <lineage>
        <taxon>Eukaryota</taxon>
        <taxon>Fungi</taxon>
        <taxon>Dikarya</taxon>
        <taxon>Basidiomycota</taxon>
        <taxon>Agaricomycotina</taxon>
        <taxon>Agaricomycetes</taxon>
        <taxon>Agaricomycetidae</taxon>
        <taxon>Agaricales</taxon>
        <taxon>Pleurotineae</taxon>
        <taxon>Pleurotaceae</taxon>
        <taxon>Pleurotus</taxon>
    </lineage>
</organism>
<evidence type="ECO:0000313" key="2">
    <source>
        <dbReference type="Proteomes" id="UP000027073"/>
    </source>
</evidence>
<evidence type="ECO:0000313" key="1">
    <source>
        <dbReference type="EMBL" id="KDQ25002.1"/>
    </source>
</evidence>
<reference evidence="2" key="1">
    <citation type="journal article" date="2014" name="Proc. Natl. Acad. Sci. U.S.A.">
        <title>Extensive sampling of basidiomycete genomes demonstrates inadequacy of the white-rot/brown-rot paradigm for wood decay fungi.</title>
        <authorList>
            <person name="Riley R."/>
            <person name="Salamov A.A."/>
            <person name="Brown D.W."/>
            <person name="Nagy L.G."/>
            <person name="Floudas D."/>
            <person name="Held B.W."/>
            <person name="Levasseur A."/>
            <person name="Lombard V."/>
            <person name="Morin E."/>
            <person name="Otillar R."/>
            <person name="Lindquist E.A."/>
            <person name="Sun H."/>
            <person name="LaButti K.M."/>
            <person name="Schmutz J."/>
            <person name="Jabbour D."/>
            <person name="Luo H."/>
            <person name="Baker S.E."/>
            <person name="Pisabarro A.G."/>
            <person name="Walton J.D."/>
            <person name="Blanchette R.A."/>
            <person name="Henrissat B."/>
            <person name="Martin F."/>
            <person name="Cullen D."/>
            <person name="Hibbett D.S."/>
            <person name="Grigoriev I.V."/>
        </authorList>
    </citation>
    <scope>NUCLEOTIDE SEQUENCE [LARGE SCALE GENOMIC DNA]</scope>
    <source>
        <strain evidence="2">PC15</strain>
    </source>
</reference>